<dbReference type="KEGG" id="cvr:CHLNCDRAFT_144498"/>
<dbReference type="AlphaFoldDB" id="E1ZBJ7"/>
<dbReference type="Proteomes" id="UP000008141">
    <property type="component" value="Unassembled WGS sequence"/>
</dbReference>
<accession>E1ZBJ7</accession>
<dbReference type="eggNOG" id="KOG3135">
    <property type="taxonomic scope" value="Eukaryota"/>
</dbReference>
<sequence>MGCVILRWMPVQMKAVWDATGALWAKGSLVGKPAAAFTSVGTQGGGIETTIMTAVTQFTHHGMIFVPPGYSFGADMFSLEAVKAGSPWGAATFAGADGSRQPTEVELQYAKHQASGAYFARVVKKLAAATPGTTAAASSPRAKL</sequence>
<dbReference type="SUPFAM" id="SSF52218">
    <property type="entry name" value="Flavoproteins"/>
    <property type="match status" value="1"/>
</dbReference>
<evidence type="ECO:0000256" key="1">
    <source>
        <dbReference type="ARBA" id="ARBA00006961"/>
    </source>
</evidence>
<evidence type="ECO:0000313" key="2">
    <source>
        <dbReference type="EMBL" id="EFN56868.1"/>
    </source>
</evidence>
<dbReference type="InterPro" id="IPR029039">
    <property type="entry name" value="Flavoprotein-like_sf"/>
</dbReference>
<dbReference type="STRING" id="554065.E1ZBJ7"/>
<dbReference type="InParanoid" id="E1ZBJ7"/>
<proteinExistence type="inferred from homology"/>
<dbReference type="PANTHER" id="PTHR30546">
    <property type="entry name" value="FLAVODOXIN-RELATED PROTEIN WRBA-RELATED"/>
    <property type="match status" value="1"/>
</dbReference>
<dbReference type="GO" id="GO:0016020">
    <property type="term" value="C:membrane"/>
    <property type="evidence" value="ECO:0007669"/>
    <property type="project" value="TreeGrafter"/>
</dbReference>
<gene>
    <name evidence="2" type="ORF">CHLNCDRAFT_144498</name>
</gene>
<organism evidence="3">
    <name type="scientific">Chlorella variabilis</name>
    <name type="common">Green alga</name>
    <dbReference type="NCBI Taxonomy" id="554065"/>
    <lineage>
        <taxon>Eukaryota</taxon>
        <taxon>Viridiplantae</taxon>
        <taxon>Chlorophyta</taxon>
        <taxon>core chlorophytes</taxon>
        <taxon>Trebouxiophyceae</taxon>
        <taxon>Chlorellales</taxon>
        <taxon>Chlorellaceae</taxon>
        <taxon>Chlorella clade</taxon>
        <taxon>Chlorella</taxon>
    </lineage>
</organism>
<protein>
    <recommendedName>
        <fullName evidence="4">NAD(P)H dehydrogenase (quinone)</fullName>
    </recommendedName>
</protein>
<evidence type="ECO:0008006" key="4">
    <source>
        <dbReference type="Google" id="ProtNLM"/>
    </source>
</evidence>
<dbReference type="Gene3D" id="3.40.50.360">
    <property type="match status" value="1"/>
</dbReference>
<dbReference type="GeneID" id="17356252"/>
<keyword evidence="3" id="KW-1185">Reference proteome</keyword>
<dbReference type="GO" id="GO:0003955">
    <property type="term" value="F:NAD(P)H dehydrogenase (quinone) activity"/>
    <property type="evidence" value="ECO:0007669"/>
    <property type="project" value="TreeGrafter"/>
</dbReference>
<dbReference type="OrthoDB" id="504689at2759"/>
<dbReference type="PANTHER" id="PTHR30546:SF56">
    <property type="entry name" value="NAD(P)H DEHYDROGENASE (QUINONE)"/>
    <property type="match status" value="1"/>
</dbReference>
<evidence type="ECO:0000313" key="3">
    <source>
        <dbReference type="Proteomes" id="UP000008141"/>
    </source>
</evidence>
<name>E1ZBJ7_CHLVA</name>
<comment type="similarity">
    <text evidence="1">Belongs to the WrbA family.</text>
</comment>
<reference evidence="2 3" key="1">
    <citation type="journal article" date="2010" name="Plant Cell">
        <title>The Chlorella variabilis NC64A genome reveals adaptation to photosymbiosis, coevolution with viruses, and cryptic sex.</title>
        <authorList>
            <person name="Blanc G."/>
            <person name="Duncan G."/>
            <person name="Agarkova I."/>
            <person name="Borodovsky M."/>
            <person name="Gurnon J."/>
            <person name="Kuo A."/>
            <person name="Lindquist E."/>
            <person name="Lucas S."/>
            <person name="Pangilinan J."/>
            <person name="Polle J."/>
            <person name="Salamov A."/>
            <person name="Terry A."/>
            <person name="Yamada T."/>
            <person name="Dunigan D.D."/>
            <person name="Grigoriev I.V."/>
            <person name="Claverie J.M."/>
            <person name="Van Etten J.L."/>
        </authorList>
    </citation>
    <scope>NUCLEOTIDE SEQUENCE [LARGE SCALE GENOMIC DNA]</scope>
    <source>
        <strain evidence="2 3">NC64A</strain>
    </source>
</reference>
<dbReference type="RefSeq" id="XP_005848970.1">
    <property type="nucleotide sequence ID" value="XM_005848908.1"/>
</dbReference>
<dbReference type="OMA" id="CVILRWM"/>
<dbReference type="EMBL" id="GL433841">
    <property type="protein sequence ID" value="EFN56868.1"/>
    <property type="molecule type" value="Genomic_DNA"/>
</dbReference>